<feature type="domain" description="DNA mismatch repair protein S5" evidence="8">
    <location>
        <begin position="208"/>
        <end position="326"/>
    </location>
</feature>
<evidence type="ECO:0000313" key="10">
    <source>
        <dbReference type="Proteomes" id="UP000823597"/>
    </source>
</evidence>
<organism evidence="9 10">
    <name type="scientific">Candidatus Merdivivens pullistercoris</name>
    <dbReference type="NCBI Taxonomy" id="2840873"/>
    <lineage>
        <taxon>Bacteria</taxon>
        <taxon>Pseudomonadati</taxon>
        <taxon>Bacteroidota</taxon>
        <taxon>Bacteroidia</taxon>
        <taxon>Bacteroidales</taxon>
        <taxon>Muribaculaceae</taxon>
        <taxon>Muribaculaceae incertae sedis</taxon>
        <taxon>Candidatus Merdivivens</taxon>
    </lineage>
</organism>
<dbReference type="GO" id="GO:0140664">
    <property type="term" value="F:ATP-dependent DNA damage sensor activity"/>
    <property type="evidence" value="ECO:0007669"/>
    <property type="project" value="InterPro"/>
</dbReference>
<evidence type="ECO:0000256" key="1">
    <source>
        <dbReference type="ARBA" id="ARBA00006082"/>
    </source>
</evidence>
<dbReference type="SUPFAM" id="SSF54211">
    <property type="entry name" value="Ribosomal protein S5 domain 2-like"/>
    <property type="match status" value="1"/>
</dbReference>
<dbReference type="Gene3D" id="3.30.1370.100">
    <property type="entry name" value="MutL, C-terminal domain, regulatory subdomain"/>
    <property type="match status" value="1"/>
</dbReference>
<keyword evidence="9" id="KW-0540">Nuclease</keyword>
<evidence type="ECO:0000259" key="8">
    <source>
        <dbReference type="SMART" id="SM01340"/>
    </source>
</evidence>
<reference evidence="9" key="2">
    <citation type="journal article" date="2021" name="PeerJ">
        <title>Extensive microbial diversity within the chicken gut microbiome revealed by metagenomics and culture.</title>
        <authorList>
            <person name="Gilroy R."/>
            <person name="Ravi A."/>
            <person name="Getino M."/>
            <person name="Pursley I."/>
            <person name="Horton D.L."/>
            <person name="Alikhan N.F."/>
            <person name="Baker D."/>
            <person name="Gharbi K."/>
            <person name="Hall N."/>
            <person name="Watson M."/>
            <person name="Adriaenssens E.M."/>
            <person name="Foster-Nyarko E."/>
            <person name="Jarju S."/>
            <person name="Secka A."/>
            <person name="Antonio M."/>
            <person name="Oren A."/>
            <person name="Chaudhuri R.R."/>
            <person name="La Ragione R."/>
            <person name="Hildebrand F."/>
            <person name="Pallen M.J."/>
        </authorList>
    </citation>
    <scope>NUCLEOTIDE SEQUENCE</scope>
    <source>
        <strain evidence="9">10037</strain>
    </source>
</reference>
<dbReference type="InterPro" id="IPR038973">
    <property type="entry name" value="MutL/Mlh/Pms-like"/>
</dbReference>
<dbReference type="InterPro" id="IPR037198">
    <property type="entry name" value="MutL_C_sf"/>
</dbReference>
<dbReference type="InterPro" id="IPR042120">
    <property type="entry name" value="MutL_C_dimsub"/>
</dbReference>
<dbReference type="PANTHER" id="PTHR10073:SF12">
    <property type="entry name" value="DNA MISMATCH REPAIR PROTEIN MLH1"/>
    <property type="match status" value="1"/>
</dbReference>
<proteinExistence type="inferred from homology"/>
<dbReference type="PANTHER" id="PTHR10073">
    <property type="entry name" value="DNA MISMATCH REPAIR PROTEIN MLH, PMS, MUTL"/>
    <property type="match status" value="1"/>
</dbReference>
<dbReference type="Pfam" id="PF01119">
    <property type="entry name" value="DNA_mis_repair"/>
    <property type="match status" value="1"/>
</dbReference>
<keyword evidence="9" id="KW-0378">Hydrolase</keyword>
<evidence type="ECO:0000313" key="9">
    <source>
        <dbReference type="EMBL" id="MBO8465724.1"/>
    </source>
</evidence>
<dbReference type="Pfam" id="PF08676">
    <property type="entry name" value="MutL_C"/>
    <property type="match status" value="1"/>
</dbReference>
<dbReference type="Pfam" id="PF13589">
    <property type="entry name" value="HATPase_c_3"/>
    <property type="match status" value="1"/>
</dbReference>
<dbReference type="InterPro" id="IPR020568">
    <property type="entry name" value="Ribosomal_Su5_D2-typ_SF"/>
</dbReference>
<dbReference type="PROSITE" id="PS00058">
    <property type="entry name" value="DNA_MISMATCH_REPAIR_1"/>
    <property type="match status" value="1"/>
</dbReference>
<dbReference type="NCBIfam" id="TIGR00585">
    <property type="entry name" value="mutl"/>
    <property type="match status" value="1"/>
</dbReference>
<dbReference type="SMART" id="SM00853">
    <property type="entry name" value="MutL_C"/>
    <property type="match status" value="1"/>
</dbReference>
<dbReference type="SUPFAM" id="SSF55874">
    <property type="entry name" value="ATPase domain of HSP90 chaperone/DNA topoisomerase II/histidine kinase"/>
    <property type="match status" value="1"/>
</dbReference>
<dbReference type="GO" id="GO:0004519">
    <property type="term" value="F:endonuclease activity"/>
    <property type="evidence" value="ECO:0007669"/>
    <property type="project" value="UniProtKB-KW"/>
</dbReference>
<evidence type="ECO:0000256" key="2">
    <source>
        <dbReference type="ARBA" id="ARBA00021975"/>
    </source>
</evidence>
<dbReference type="InterPro" id="IPR013507">
    <property type="entry name" value="DNA_mismatch_S5_2-like"/>
</dbReference>
<dbReference type="FunFam" id="3.30.565.10:FF:000003">
    <property type="entry name" value="DNA mismatch repair endonuclease MutL"/>
    <property type="match status" value="1"/>
</dbReference>
<comment type="function">
    <text evidence="5">This protein is involved in the repair of mismatches in DNA. It is required for dam-dependent methyl-directed DNA mismatch repair. May act as a 'molecular matchmaker', a protein that promotes the formation of a stable complex between two or more DNA-binding proteins in an ATP-dependent manner without itself being part of a final effector complex.</text>
</comment>
<evidence type="ECO:0000259" key="7">
    <source>
        <dbReference type="SMART" id="SM00853"/>
    </source>
</evidence>
<dbReference type="InterPro" id="IPR014762">
    <property type="entry name" value="DNA_mismatch_repair_CS"/>
</dbReference>
<dbReference type="EMBL" id="JADIME010000076">
    <property type="protein sequence ID" value="MBO8465724.1"/>
    <property type="molecule type" value="Genomic_DNA"/>
</dbReference>
<accession>A0A9D9NA47</accession>
<name>A0A9D9NA47_9BACT</name>
<evidence type="ECO:0000256" key="6">
    <source>
        <dbReference type="SAM" id="MobiDB-lite"/>
    </source>
</evidence>
<dbReference type="InterPro" id="IPR002099">
    <property type="entry name" value="MutL/Mlh/PMS"/>
</dbReference>
<dbReference type="Proteomes" id="UP000823597">
    <property type="component" value="Unassembled WGS sequence"/>
</dbReference>
<protein>
    <recommendedName>
        <fullName evidence="2 5">DNA mismatch repair protein MutL</fullName>
    </recommendedName>
</protein>
<dbReference type="AlphaFoldDB" id="A0A9D9NA47"/>
<dbReference type="GO" id="GO:0032300">
    <property type="term" value="C:mismatch repair complex"/>
    <property type="evidence" value="ECO:0007669"/>
    <property type="project" value="InterPro"/>
</dbReference>
<gene>
    <name evidence="5 9" type="primary">mutL</name>
    <name evidence="9" type="ORF">IAB93_07000</name>
</gene>
<keyword evidence="9" id="KW-0255">Endonuclease</keyword>
<comment type="similarity">
    <text evidence="1 5">Belongs to the DNA mismatch repair MutL/HexB family.</text>
</comment>
<feature type="region of interest" description="Disordered" evidence="6">
    <location>
        <begin position="342"/>
        <end position="373"/>
    </location>
</feature>
<evidence type="ECO:0000256" key="3">
    <source>
        <dbReference type="ARBA" id="ARBA00022763"/>
    </source>
</evidence>
<dbReference type="InterPro" id="IPR014790">
    <property type="entry name" value="MutL_C"/>
</dbReference>
<keyword evidence="3 5" id="KW-0227">DNA damage</keyword>
<dbReference type="CDD" id="cd00782">
    <property type="entry name" value="MutL_Trans"/>
    <property type="match status" value="1"/>
</dbReference>
<dbReference type="InterPro" id="IPR020667">
    <property type="entry name" value="DNA_mismatch_repair_MutL"/>
</dbReference>
<dbReference type="SMART" id="SM01340">
    <property type="entry name" value="DNA_mis_repair"/>
    <property type="match status" value="1"/>
</dbReference>
<dbReference type="GO" id="GO:0005524">
    <property type="term" value="F:ATP binding"/>
    <property type="evidence" value="ECO:0007669"/>
    <property type="project" value="InterPro"/>
</dbReference>
<dbReference type="SUPFAM" id="SSF118116">
    <property type="entry name" value="DNA mismatch repair protein MutL"/>
    <property type="match status" value="1"/>
</dbReference>
<evidence type="ECO:0000256" key="4">
    <source>
        <dbReference type="ARBA" id="ARBA00023204"/>
    </source>
</evidence>
<dbReference type="InterPro" id="IPR042121">
    <property type="entry name" value="MutL_C_regsub"/>
</dbReference>
<dbReference type="GO" id="GO:0016887">
    <property type="term" value="F:ATP hydrolysis activity"/>
    <property type="evidence" value="ECO:0007669"/>
    <property type="project" value="InterPro"/>
</dbReference>
<dbReference type="InterPro" id="IPR036890">
    <property type="entry name" value="HATPase_C_sf"/>
</dbReference>
<dbReference type="Gene3D" id="3.30.1540.20">
    <property type="entry name" value="MutL, C-terminal domain, dimerisation subdomain"/>
    <property type="match status" value="1"/>
</dbReference>
<dbReference type="HAMAP" id="MF_00149">
    <property type="entry name" value="DNA_mis_repair"/>
    <property type="match status" value="1"/>
</dbReference>
<dbReference type="GO" id="GO:0006298">
    <property type="term" value="P:mismatch repair"/>
    <property type="evidence" value="ECO:0007669"/>
    <property type="project" value="UniProtKB-UniRule"/>
</dbReference>
<comment type="caution">
    <text evidence="9">The sequence shown here is derived from an EMBL/GenBank/DDBJ whole genome shotgun (WGS) entry which is preliminary data.</text>
</comment>
<evidence type="ECO:0000256" key="5">
    <source>
        <dbReference type="HAMAP-Rule" id="MF_00149"/>
    </source>
</evidence>
<dbReference type="CDD" id="cd16926">
    <property type="entry name" value="HATPase_MutL-MLH-PMS-like"/>
    <property type="match status" value="1"/>
</dbReference>
<dbReference type="InterPro" id="IPR014721">
    <property type="entry name" value="Ribsml_uS5_D2-typ_fold_subgr"/>
</dbReference>
<reference evidence="9" key="1">
    <citation type="submission" date="2020-10" db="EMBL/GenBank/DDBJ databases">
        <authorList>
            <person name="Gilroy R."/>
        </authorList>
    </citation>
    <scope>NUCLEOTIDE SEQUENCE</scope>
    <source>
        <strain evidence="9">10037</strain>
    </source>
</reference>
<dbReference type="Gene3D" id="3.30.565.10">
    <property type="entry name" value="Histidine kinase-like ATPase, C-terminal domain"/>
    <property type="match status" value="1"/>
</dbReference>
<dbReference type="GO" id="GO:0030983">
    <property type="term" value="F:mismatched DNA binding"/>
    <property type="evidence" value="ECO:0007669"/>
    <property type="project" value="InterPro"/>
</dbReference>
<keyword evidence="4 5" id="KW-0234">DNA repair</keyword>
<feature type="domain" description="MutL C-terminal dimerisation" evidence="7">
    <location>
        <begin position="419"/>
        <end position="554"/>
    </location>
</feature>
<dbReference type="Gene3D" id="3.30.230.10">
    <property type="match status" value="1"/>
</dbReference>
<sequence length="605" mass="66266">MKIEILPSNVANMIAAGEVVQGPYSVVKEMMENSVDAGASSITVIVSDSGRTLIRIIDDGGGMSREDAVACFERHATSKISRPEDLESIVTYGFRGEALASIAAVSEVSLRTRQKGDETGTQVEYADSRLVSVTEGSMPEGSDFSVRNLFYNVPARRKFLKSDATEFRKIISEFSRIALVHPELSLRLSHNGRDIYDLRQAQALKVRIADLLGRDIAGELVVAEADTSVVKISGYVGKPECARKTSGHQYFFVNGRFFKSPYLHKAVMKAYENLIPQGTVPSYFLFLETDPHDVDVNIHPAKTEVKFEDEAVMFQIVHACVRESLGKNSFVPSIDFDTEGVPEMPVLDPRDASPVRIPRISSDPSYNPFDHDGFENEKYPSGNDFGYGAKKPSGYNGREQGHADYGKLFDNDAPVSAEDIMVADGKYIISKTPDGIRITHILRARERILYNRMIQSVAMGEILSQSMLFPVTVEVGAHGVSLIEEYGEILSTIGFDIRPFGGGSVVVNGQPAGYGTDKQAVADTVAELVCSLDESAGDMRSEMISNMAVKLAHLTALSEKSVSGRSEARLLIEQLDGCEDSSVSPYSGKKCYSIVKYADLEKLLK</sequence>